<dbReference type="PANTHER" id="PTHR42715:SF10">
    <property type="entry name" value="BETA-GLUCOSIDASE"/>
    <property type="match status" value="1"/>
</dbReference>
<dbReference type="InterPro" id="IPR026891">
    <property type="entry name" value="Fn3-like"/>
</dbReference>
<dbReference type="SUPFAM" id="SSF52279">
    <property type="entry name" value="Beta-D-glucan exohydrolase, C-terminal domain"/>
    <property type="match status" value="1"/>
</dbReference>
<dbReference type="SMART" id="SM01217">
    <property type="entry name" value="Fn3_like"/>
    <property type="match status" value="1"/>
</dbReference>
<evidence type="ECO:0000259" key="5">
    <source>
        <dbReference type="SMART" id="SM01217"/>
    </source>
</evidence>
<accession>A0A9D9HYM1</accession>
<sequence length="762" mass="85532">MIHQKTKKYELDMERYAHLARVAAAESCVLLRNEKQALPIKKGENIAVFGRCAFHYYKSGLGSGGLVNTNYVVSILDALNDSKDYHVNQEVQTIYEDWIKTHPYDEGEGWGTTPWSQEEMPLTKEVMEVAKSSDVAVIVIGRTAGEDQDNKKEEGSYYLTKVERSMIEQVCQNFERSIVLLNVGNIIDMSWVEEYGPSAVMYVWQGGQEGGNGVFDVLTGAISPCGKLTDTIVKEIEDYPSDPYFGDPIKNYYTEDIYVGYRYFESCAKDRVQYPFGFGLSYTTFDLKGEVEEVTDFSFTVKVTVENTGEVSGKEVVQVYIKAPQGKLKKPHRVLVGFAKTKALKPKERETIQIQVPFSYFASYDDSGVTGHKSCYVLEEGNYEVYVGSDVRSAICCGDFLKGECVLEQLEEACAPIEKLERFVLEESENGCSIQKEEAPMRTIDIHEKVERYRETEIPYTGDQGFQLEDVVQNKCTLEQFIAQLTDEELVYLFRGEGMCSPKVTPGTAAAFGGLNDTLQKYGIPAACCADGPSGIRMDCGTIAFSLPNGTALGSTFNMELVEQLYQFLGMELLKNKVDILLGPGMNIHRHPLNGRNFEYISEDPIVTGKISVAQIRGLQYAGVEGTVKHYCANNQEANRTRVESVISERALREIYLKGFELVVKEGDGKSFMTTYGPVNGIWTAGNFDLCTSILRKEWKFEGIVMTDWWAMANDEGELADKENRAPMVLAQNDLYMCCSDVTKEQDNVMERLKTGYILRSD</sequence>
<dbReference type="PANTHER" id="PTHR42715">
    <property type="entry name" value="BETA-GLUCOSIDASE"/>
    <property type="match status" value="1"/>
</dbReference>
<feature type="domain" description="Fibronectin type III-like" evidence="5">
    <location>
        <begin position="315"/>
        <end position="391"/>
    </location>
</feature>
<dbReference type="Gene3D" id="3.20.20.300">
    <property type="entry name" value="Glycoside hydrolase, family 3, N-terminal domain"/>
    <property type="match status" value="1"/>
</dbReference>
<reference evidence="6" key="1">
    <citation type="submission" date="2020-10" db="EMBL/GenBank/DDBJ databases">
        <authorList>
            <person name="Gilroy R."/>
        </authorList>
    </citation>
    <scope>NUCLEOTIDE SEQUENCE</scope>
    <source>
        <strain evidence="6">E3-2379</strain>
    </source>
</reference>
<name>A0A9D9HYM1_9FIRM</name>
<dbReference type="Gene3D" id="3.40.50.1700">
    <property type="entry name" value="Glycoside hydrolase family 3 C-terminal domain"/>
    <property type="match status" value="1"/>
</dbReference>
<evidence type="ECO:0000313" key="6">
    <source>
        <dbReference type="EMBL" id="MBO8462548.1"/>
    </source>
</evidence>
<keyword evidence="2 4" id="KW-0378">Hydrolase</keyword>
<dbReference type="InterPro" id="IPR019800">
    <property type="entry name" value="Glyco_hydro_3_AS"/>
</dbReference>
<dbReference type="InterPro" id="IPR002772">
    <property type="entry name" value="Glyco_hydro_3_C"/>
</dbReference>
<dbReference type="Proteomes" id="UP000823618">
    <property type="component" value="Unassembled WGS sequence"/>
</dbReference>
<dbReference type="SUPFAM" id="SSF51445">
    <property type="entry name" value="(Trans)glycosidases"/>
    <property type="match status" value="1"/>
</dbReference>
<evidence type="ECO:0000256" key="2">
    <source>
        <dbReference type="ARBA" id="ARBA00022801"/>
    </source>
</evidence>
<dbReference type="InterPro" id="IPR036881">
    <property type="entry name" value="Glyco_hydro_3_C_sf"/>
</dbReference>
<protein>
    <submittedName>
        <fullName evidence="6">Glycoside hydrolase family 3 protein</fullName>
    </submittedName>
</protein>
<dbReference type="EMBL" id="JADIML010000036">
    <property type="protein sequence ID" value="MBO8462548.1"/>
    <property type="molecule type" value="Genomic_DNA"/>
</dbReference>
<keyword evidence="4" id="KW-0326">Glycosidase</keyword>
<comment type="similarity">
    <text evidence="1 4">Belongs to the glycosyl hydrolase 3 family.</text>
</comment>
<dbReference type="InterPro" id="IPR017853">
    <property type="entry name" value="GH"/>
</dbReference>
<dbReference type="InterPro" id="IPR050288">
    <property type="entry name" value="Cellulose_deg_GH3"/>
</dbReference>
<proteinExistence type="inferred from homology"/>
<dbReference type="Pfam" id="PF00933">
    <property type="entry name" value="Glyco_hydro_3"/>
    <property type="match status" value="1"/>
</dbReference>
<dbReference type="InterPro" id="IPR013783">
    <property type="entry name" value="Ig-like_fold"/>
</dbReference>
<dbReference type="AlphaFoldDB" id="A0A9D9HYM1"/>
<comment type="caution">
    <text evidence="6">The sequence shown here is derived from an EMBL/GenBank/DDBJ whole genome shotgun (WGS) entry which is preliminary data.</text>
</comment>
<dbReference type="PRINTS" id="PR00133">
    <property type="entry name" value="GLHYDRLASE3"/>
</dbReference>
<evidence type="ECO:0000313" key="7">
    <source>
        <dbReference type="Proteomes" id="UP000823618"/>
    </source>
</evidence>
<reference evidence="6" key="2">
    <citation type="journal article" date="2021" name="PeerJ">
        <title>Extensive microbial diversity within the chicken gut microbiome revealed by metagenomics and culture.</title>
        <authorList>
            <person name="Gilroy R."/>
            <person name="Ravi A."/>
            <person name="Getino M."/>
            <person name="Pursley I."/>
            <person name="Horton D.L."/>
            <person name="Alikhan N.F."/>
            <person name="Baker D."/>
            <person name="Gharbi K."/>
            <person name="Hall N."/>
            <person name="Watson M."/>
            <person name="Adriaenssens E.M."/>
            <person name="Foster-Nyarko E."/>
            <person name="Jarju S."/>
            <person name="Secka A."/>
            <person name="Antonio M."/>
            <person name="Oren A."/>
            <person name="Chaudhuri R.R."/>
            <person name="La Ragione R."/>
            <person name="Hildebrand F."/>
            <person name="Pallen M.J."/>
        </authorList>
    </citation>
    <scope>NUCLEOTIDE SEQUENCE</scope>
    <source>
        <strain evidence="6">E3-2379</strain>
    </source>
</reference>
<evidence type="ECO:0000256" key="4">
    <source>
        <dbReference type="RuleBase" id="RU361161"/>
    </source>
</evidence>
<organism evidence="6 7">
    <name type="scientific">Candidatus Scybalomonas excrementavium</name>
    <dbReference type="NCBI Taxonomy" id="2840943"/>
    <lineage>
        <taxon>Bacteria</taxon>
        <taxon>Bacillati</taxon>
        <taxon>Bacillota</taxon>
        <taxon>Clostridia</taxon>
        <taxon>Lachnospirales</taxon>
        <taxon>Lachnospiraceae</taxon>
        <taxon>Lachnospiraceae incertae sedis</taxon>
        <taxon>Candidatus Scybalomonas</taxon>
    </lineage>
</organism>
<dbReference type="Pfam" id="PF01915">
    <property type="entry name" value="Glyco_hydro_3_C"/>
    <property type="match status" value="1"/>
</dbReference>
<dbReference type="GO" id="GO:0004553">
    <property type="term" value="F:hydrolase activity, hydrolyzing O-glycosyl compounds"/>
    <property type="evidence" value="ECO:0007669"/>
    <property type="project" value="InterPro"/>
</dbReference>
<dbReference type="InterPro" id="IPR001764">
    <property type="entry name" value="Glyco_hydro_3_N"/>
</dbReference>
<evidence type="ECO:0000256" key="1">
    <source>
        <dbReference type="ARBA" id="ARBA00005336"/>
    </source>
</evidence>
<dbReference type="GO" id="GO:0005975">
    <property type="term" value="P:carbohydrate metabolic process"/>
    <property type="evidence" value="ECO:0007669"/>
    <property type="project" value="InterPro"/>
</dbReference>
<dbReference type="Pfam" id="PF14310">
    <property type="entry name" value="Fn3-like"/>
    <property type="match status" value="1"/>
</dbReference>
<dbReference type="PROSITE" id="PS00775">
    <property type="entry name" value="GLYCOSYL_HYDROL_F3"/>
    <property type="match status" value="1"/>
</dbReference>
<dbReference type="InterPro" id="IPR036962">
    <property type="entry name" value="Glyco_hydro_3_N_sf"/>
</dbReference>
<dbReference type="Gene3D" id="2.60.40.10">
    <property type="entry name" value="Immunoglobulins"/>
    <property type="match status" value="1"/>
</dbReference>
<evidence type="ECO:0000256" key="3">
    <source>
        <dbReference type="ARBA" id="ARBA00023277"/>
    </source>
</evidence>
<gene>
    <name evidence="6" type="ORF">IAC13_01300</name>
</gene>
<feature type="non-terminal residue" evidence="6">
    <location>
        <position position="762"/>
    </location>
</feature>
<keyword evidence="3" id="KW-0119">Carbohydrate metabolism</keyword>